<evidence type="ECO:0000313" key="4">
    <source>
        <dbReference type="EMBL" id="KAI1242083.1"/>
    </source>
</evidence>
<evidence type="ECO:0000313" key="5">
    <source>
        <dbReference type="Proteomes" id="UP000618051"/>
    </source>
</evidence>
<comment type="caution">
    <text evidence="3">The sequence shown here is derived from an EMBL/GenBank/DDBJ whole genome shotgun (WGS) entry which is preliminary data.</text>
</comment>
<dbReference type="EMBL" id="JADDUC020000002">
    <property type="protein sequence ID" value="KAI1242083.1"/>
    <property type="molecule type" value="Genomic_DNA"/>
</dbReference>
<gene>
    <name evidence="4" type="ORF">IHE44_0005600</name>
    <name evidence="3" type="ORF">IHE44_002315</name>
</gene>
<name>A0A835P108_9PASS</name>
<evidence type="ECO:0000259" key="2">
    <source>
        <dbReference type="SMART" id="SM01277"/>
    </source>
</evidence>
<feature type="domain" description="Disks large homologue 1 N-terminal PEST" evidence="2">
    <location>
        <begin position="671"/>
        <end position="778"/>
    </location>
</feature>
<feature type="compositionally biased region" description="Polar residues" evidence="1">
    <location>
        <begin position="557"/>
        <end position="570"/>
    </location>
</feature>
<reference evidence="4 5" key="2">
    <citation type="journal article" date="2021" name="J. Hered.">
        <title>Feather Gene Expression Elucidates the Developmental Basis of Plumage Iridescence in African Starlings.</title>
        <authorList>
            <person name="Rubenstein D.R."/>
            <person name="Corvelo A."/>
            <person name="MacManes M.D."/>
            <person name="Maia R."/>
            <person name="Narzisi G."/>
            <person name="Rousaki A."/>
            <person name="Vandenabeele P."/>
            <person name="Shawkey M.D."/>
            <person name="Solomon J."/>
        </authorList>
    </citation>
    <scope>NUCLEOTIDE SEQUENCE [LARGE SCALE GENOMIC DNA]</scope>
    <source>
        <strain evidence="4">SS15</strain>
    </source>
</reference>
<keyword evidence="5" id="KW-1185">Reference proteome</keyword>
<dbReference type="SMART" id="SM01277">
    <property type="entry name" value="MAGUK_N_PEST"/>
    <property type="match status" value="1"/>
</dbReference>
<sequence>MKYLGKENSLEKRNGPDTDRALVLLEEYCKKLRKPEEQQLKKAIRKGHLQLADMSSTMGSAGEMMSPIPGCCSEVMLVVLTLSASELLQPPSACAASWRSQGVSGLGLGSLKRQPSQVHADSGFLERLQLLEEWQNMDGVYKMQSYSISFQDGPKCKHSLNSLGTYESDIQEFYEVTLLNSQKSYEQKIEEANQVAEKWEKTTSATDHESLQKKQEPAASNGSEGSGQHGEHNKEKLTFENYVVDMKTKLCRMGTPICNMEKVWKIYPGHSWAAERGGGWPLQRAWSAVEPWKQMPAVIPILLVEKPIWEENKSRAMADAHLTNAQSKHLPGYPFSTLPMSSYETPSQTARLADLDASWAYEVLDPHKQFTMNGADSDPLSHLDRSMPSPPGFSGTDSSLALGISIRSSVEMEHLTFKEASAGLQYEESHLYSEQEKGFQFAAPATEFIEFAFQDTDNVFTTTNMDVFTMATSFTSKQKTAHATVSTYSAPIGISYSYGDIFSLISSGADTNKYVVLPNKVLSRYKWENSKLKWFTPTPPEQIFHPAKNLAPDKSAALQTEQKQESSSPQLKDPNSDIFHYPRKAKRKKIPQVEAFSWDLFLKWNGLIHSISGPQNSKRIEFQFLKMLPEIWDYYFSMAMSDTEKQLSLTNFGSKMLIMLAIIDLNTYKVQKYRYQDEDAPHDHTLPRLTHEVRGPELVHVSEKNLSQIENVHGYVLQSHISPLKVALAFGAKDVVLQLSWVADSLQKVRIDGMTFQWREEKNHLHMEQMGSAVYKQDDSATDFYARSLSQTKGDLSQLGDTGNAAGVGASFSSIYKADVLCGQRRNNEDERKEESSILYVTHDPEDNGLKKRKNTAIEEMRLDESNVHNFCRLRQNGCNTILYDIAEMDLFMWVYGHFQPSCFSLDLDKRAVTGIGLSESVCHICLALAMAGHVAMPWTEIFITTMFASIWYAKKLGRRFVHNARKAKAEKLMGKQQNKVLHISTTPTTHAPSFPSLFSSEIVQTQISISLLKLQNLMSFLKDVKCLENFRKEYYFVKLPTLTEKNLHNIAILLMLAVLRPLLLVEILGLGVLANTGIKNLAGSRVLEGLVYWNNEHRSVYGTQGLSLSLNAQHIDLYPLALSAVFVHISTYRRSCCGLAFRADNILPGLVICIF</sequence>
<protein>
    <recommendedName>
        <fullName evidence="2">Disks large homologue 1 N-terminal PEST domain-containing protein</fullName>
    </recommendedName>
</protein>
<evidence type="ECO:0000256" key="1">
    <source>
        <dbReference type="SAM" id="MobiDB-lite"/>
    </source>
</evidence>
<dbReference type="OrthoDB" id="78824at2759"/>
<evidence type="ECO:0000313" key="3">
    <source>
        <dbReference type="EMBL" id="KAG0127918.1"/>
    </source>
</evidence>
<organism evidence="3">
    <name type="scientific">Lamprotornis superbus</name>
    <dbReference type="NCBI Taxonomy" id="245042"/>
    <lineage>
        <taxon>Eukaryota</taxon>
        <taxon>Metazoa</taxon>
        <taxon>Chordata</taxon>
        <taxon>Craniata</taxon>
        <taxon>Vertebrata</taxon>
        <taxon>Euteleostomi</taxon>
        <taxon>Archelosauria</taxon>
        <taxon>Archosauria</taxon>
        <taxon>Dinosauria</taxon>
        <taxon>Saurischia</taxon>
        <taxon>Theropoda</taxon>
        <taxon>Coelurosauria</taxon>
        <taxon>Aves</taxon>
        <taxon>Neognathae</taxon>
        <taxon>Neoaves</taxon>
        <taxon>Telluraves</taxon>
        <taxon>Australaves</taxon>
        <taxon>Passeriformes</taxon>
        <taxon>Sturnidae</taxon>
        <taxon>Lamprotornis</taxon>
    </lineage>
</organism>
<proteinExistence type="predicted"/>
<feature type="compositionally biased region" description="Basic and acidic residues" evidence="1">
    <location>
        <begin position="200"/>
        <end position="216"/>
    </location>
</feature>
<reference evidence="3" key="1">
    <citation type="submission" date="2020-10" db="EMBL/GenBank/DDBJ databases">
        <title>Feather gene expression reveals the developmental basis of iridescence in African starlings.</title>
        <authorList>
            <person name="Rubenstein D.R."/>
        </authorList>
    </citation>
    <scope>NUCLEOTIDE SEQUENCE</scope>
    <source>
        <strain evidence="3">SS15</strain>
        <tissue evidence="3">Liver</tissue>
    </source>
</reference>
<dbReference type="Gene3D" id="1.10.287.470">
    <property type="entry name" value="Helix hairpin bin"/>
    <property type="match status" value="1"/>
</dbReference>
<dbReference type="Pfam" id="PF10608">
    <property type="entry name" value="MAGUK_N_PEST"/>
    <property type="match status" value="1"/>
</dbReference>
<feature type="region of interest" description="Disordered" evidence="1">
    <location>
        <begin position="554"/>
        <end position="577"/>
    </location>
</feature>
<reference evidence="4" key="3">
    <citation type="submission" date="2022-01" db="EMBL/GenBank/DDBJ databases">
        <authorList>
            <person name="Rubenstein D.R."/>
        </authorList>
    </citation>
    <scope>NUCLEOTIDE SEQUENCE</scope>
    <source>
        <strain evidence="4">SS15</strain>
        <tissue evidence="4">Liver</tissue>
    </source>
</reference>
<accession>A0A835P108</accession>
<dbReference type="Proteomes" id="UP000618051">
    <property type="component" value="Unassembled WGS sequence"/>
</dbReference>
<feature type="region of interest" description="Disordered" evidence="1">
    <location>
        <begin position="200"/>
        <end position="234"/>
    </location>
</feature>
<dbReference type="EMBL" id="JADDUC010000014">
    <property type="protein sequence ID" value="KAG0127918.1"/>
    <property type="molecule type" value="Genomic_DNA"/>
</dbReference>
<dbReference type="AlphaFoldDB" id="A0A835P108"/>
<dbReference type="InterPro" id="IPR019590">
    <property type="entry name" value="DLG1_PEST_dom"/>
</dbReference>